<keyword evidence="6" id="KW-0472">Membrane</keyword>
<dbReference type="SMART" id="SM00060">
    <property type="entry name" value="FN3"/>
    <property type="match status" value="2"/>
</dbReference>
<evidence type="ECO:0000256" key="3">
    <source>
        <dbReference type="ARBA" id="ARBA00022741"/>
    </source>
</evidence>
<protein>
    <recommendedName>
        <fullName evidence="8">Fibronectin type-III domain-containing protein</fullName>
    </recommendedName>
</protein>
<dbReference type="Gene3D" id="2.60.40.10">
    <property type="entry name" value="Immunoglobulins"/>
    <property type="match status" value="2"/>
</dbReference>
<dbReference type="InterPro" id="IPR050449">
    <property type="entry name" value="Ephrin_rcpt_TKs"/>
</dbReference>
<dbReference type="InterPro" id="IPR013783">
    <property type="entry name" value="Ig-like_fold"/>
</dbReference>
<dbReference type="GeneTree" id="ENSGT00940000159637"/>
<dbReference type="PANTHER" id="PTHR46877:SF14">
    <property type="entry name" value="RECEPTOR PROTEIN-TYROSINE KINASE"/>
    <property type="match status" value="1"/>
</dbReference>
<dbReference type="CDD" id="cd00063">
    <property type="entry name" value="FN3"/>
    <property type="match status" value="2"/>
</dbReference>
<sequence length="197" mass="21983">DTLYEVKLVAYNKHSDGYAAVWKGKTSRSPSVDPSVQPNVPLPPTHITATPNGSTTMWLHWRKPLFSAAKIVNYTVRCSPSEVFNASYVLYFTCTSEELLLSGLKPYTRYIFAVQSHGADIHGPFGASVEQSTLPDRPSDPPKDIKLRAMDSSRVLVCWQPPAEPNGVILEYVILYNTNHSQPYDVWAFLLRPGEVS</sequence>
<evidence type="ECO:0000256" key="6">
    <source>
        <dbReference type="ARBA" id="ARBA00023136"/>
    </source>
</evidence>
<evidence type="ECO:0000256" key="7">
    <source>
        <dbReference type="ARBA" id="ARBA00023170"/>
    </source>
</evidence>
<evidence type="ECO:0000256" key="4">
    <source>
        <dbReference type="ARBA" id="ARBA00022840"/>
    </source>
</evidence>
<keyword evidence="3" id="KW-0547">Nucleotide-binding</keyword>
<comment type="subcellular location">
    <subcellularLocation>
        <location evidence="1">Membrane</location>
        <topology evidence="1">Single-pass membrane protein</topology>
    </subcellularLocation>
</comment>
<keyword evidence="2" id="KW-0812">Transmembrane</keyword>
<evidence type="ECO:0000256" key="5">
    <source>
        <dbReference type="ARBA" id="ARBA00022989"/>
    </source>
</evidence>
<feature type="domain" description="Fibronectin type-III" evidence="8">
    <location>
        <begin position="141"/>
        <end position="197"/>
    </location>
</feature>
<reference evidence="9" key="2">
    <citation type="submission" date="2025-09" db="UniProtKB">
        <authorList>
            <consortium name="Ensembl"/>
        </authorList>
    </citation>
    <scope>IDENTIFICATION</scope>
</reference>
<dbReference type="STRING" id="7757.ENSPMAP00000002366"/>
<organism evidence="9">
    <name type="scientific">Petromyzon marinus</name>
    <name type="common">Sea lamprey</name>
    <dbReference type="NCBI Taxonomy" id="7757"/>
    <lineage>
        <taxon>Eukaryota</taxon>
        <taxon>Metazoa</taxon>
        <taxon>Chordata</taxon>
        <taxon>Craniata</taxon>
        <taxon>Vertebrata</taxon>
        <taxon>Cyclostomata</taxon>
        <taxon>Hyperoartia</taxon>
        <taxon>Petromyzontiformes</taxon>
        <taxon>Petromyzontidae</taxon>
        <taxon>Petromyzon</taxon>
    </lineage>
</organism>
<name>S4RAY5_PETMA</name>
<proteinExistence type="predicted"/>
<dbReference type="InterPro" id="IPR036116">
    <property type="entry name" value="FN3_sf"/>
</dbReference>
<reference evidence="9" key="1">
    <citation type="submission" date="2025-08" db="UniProtKB">
        <authorList>
            <consortium name="Ensembl"/>
        </authorList>
    </citation>
    <scope>IDENTIFICATION</scope>
</reference>
<dbReference type="GO" id="GO:0005524">
    <property type="term" value="F:ATP binding"/>
    <property type="evidence" value="ECO:0007669"/>
    <property type="project" value="UniProtKB-KW"/>
</dbReference>
<dbReference type="HOGENOM" id="CLU_1387129_0_0_1"/>
<dbReference type="GO" id="GO:0005886">
    <property type="term" value="C:plasma membrane"/>
    <property type="evidence" value="ECO:0007669"/>
    <property type="project" value="TreeGrafter"/>
</dbReference>
<keyword evidence="7" id="KW-0675">Receptor</keyword>
<dbReference type="AlphaFoldDB" id="S4RAY5"/>
<keyword evidence="5" id="KW-1133">Transmembrane helix</keyword>
<keyword evidence="4" id="KW-0067">ATP-binding</keyword>
<dbReference type="Pfam" id="PF00041">
    <property type="entry name" value="fn3"/>
    <property type="match status" value="1"/>
</dbReference>
<evidence type="ECO:0000313" key="9">
    <source>
        <dbReference type="Ensembl" id="ENSPMAP00000002366.1"/>
    </source>
</evidence>
<dbReference type="SUPFAM" id="SSF49265">
    <property type="entry name" value="Fibronectin type III"/>
    <property type="match status" value="1"/>
</dbReference>
<dbReference type="PANTHER" id="PTHR46877">
    <property type="entry name" value="EPH RECEPTOR A5"/>
    <property type="match status" value="1"/>
</dbReference>
<evidence type="ECO:0000259" key="8">
    <source>
        <dbReference type="PROSITE" id="PS50853"/>
    </source>
</evidence>
<evidence type="ECO:0000256" key="2">
    <source>
        <dbReference type="ARBA" id="ARBA00022692"/>
    </source>
</evidence>
<evidence type="ECO:0000256" key="1">
    <source>
        <dbReference type="ARBA" id="ARBA00004167"/>
    </source>
</evidence>
<feature type="domain" description="Fibronectin type-III" evidence="8">
    <location>
        <begin position="43"/>
        <end position="136"/>
    </location>
</feature>
<dbReference type="Ensembl" id="ENSPMAT00000002378.1">
    <property type="protein sequence ID" value="ENSPMAP00000002366.1"/>
    <property type="gene ID" value="ENSPMAG00000002165.1"/>
</dbReference>
<dbReference type="InterPro" id="IPR003961">
    <property type="entry name" value="FN3_dom"/>
</dbReference>
<accession>S4RAY5</accession>
<dbReference type="PROSITE" id="PS50853">
    <property type="entry name" value="FN3"/>
    <property type="match status" value="2"/>
</dbReference>